<keyword evidence="2" id="KW-1185">Reference proteome</keyword>
<dbReference type="GeneID" id="94017642"/>
<evidence type="ECO:0000313" key="2">
    <source>
        <dbReference type="Proteomes" id="UP000004910"/>
    </source>
</evidence>
<protein>
    <recommendedName>
        <fullName evidence="3">IrrE N-terminal-like domain-containing protein</fullName>
    </recommendedName>
</protein>
<dbReference type="EMBL" id="ABIK02000006">
    <property type="protein sequence ID" value="EDS75420.1"/>
    <property type="molecule type" value="Genomic_DNA"/>
</dbReference>
<comment type="caution">
    <text evidence="1">The sequence shown here is derived from an EMBL/GenBank/DDBJ whole genome shotgun (WGS) entry which is preliminary data.</text>
</comment>
<organism evidence="1 2">
    <name type="scientific">Thomasclavelia spiroformis DSM 1552</name>
    <dbReference type="NCBI Taxonomy" id="428126"/>
    <lineage>
        <taxon>Bacteria</taxon>
        <taxon>Bacillati</taxon>
        <taxon>Bacillota</taxon>
        <taxon>Erysipelotrichia</taxon>
        <taxon>Erysipelotrichales</taxon>
        <taxon>Coprobacillaceae</taxon>
        <taxon>Thomasclavelia</taxon>
    </lineage>
</organism>
<dbReference type="OrthoDB" id="1654749at2"/>
<dbReference type="HOGENOM" id="CLU_2435696_0_0_9"/>
<evidence type="ECO:0000313" key="1">
    <source>
        <dbReference type="EMBL" id="EDS75420.1"/>
    </source>
</evidence>
<evidence type="ECO:0008006" key="3">
    <source>
        <dbReference type="Google" id="ProtNLM"/>
    </source>
</evidence>
<dbReference type="AlphaFoldDB" id="B1C0T5"/>
<proteinExistence type="predicted"/>
<gene>
    <name evidence="1" type="ORF">CLOSPI_00815</name>
</gene>
<accession>B1C0T5</accession>
<dbReference type="eggNOG" id="ENOG502ZINP">
    <property type="taxonomic scope" value="Bacteria"/>
</dbReference>
<dbReference type="Proteomes" id="UP000004910">
    <property type="component" value="Unassembled WGS sequence"/>
</dbReference>
<reference evidence="1" key="1">
    <citation type="submission" date="2008-02" db="EMBL/GenBank/DDBJ databases">
        <authorList>
            <person name="Fulton L."/>
            <person name="Clifton S."/>
            <person name="Fulton B."/>
            <person name="Xu J."/>
            <person name="Minx P."/>
            <person name="Pepin K.H."/>
            <person name="Johnson M."/>
            <person name="Thiruvilangam P."/>
            <person name="Bhonagiri V."/>
            <person name="Nash W.E."/>
            <person name="Mardis E.R."/>
            <person name="Wilson R.K."/>
        </authorList>
    </citation>
    <scope>NUCLEOTIDE SEQUENCE [LARGE SCALE GENOMIC DNA]</scope>
    <source>
        <strain evidence="1">DSM 1552</strain>
    </source>
</reference>
<name>B1C0T5_9FIRM</name>
<dbReference type="RefSeq" id="WP_004609289.1">
    <property type="nucleotide sequence ID" value="NZ_CP102275.1"/>
</dbReference>
<dbReference type="STRING" id="428126.CLOSPI_00815"/>
<sequence length="90" mass="10834">MEFEDFLRFYDINLNYVDIPSSVRGFAYYNGYSYLVIINKKYSKEQNIKTTIHELIHIFKNHFSYLKEDEYICENEVGKIVNDLYEIIGT</sequence>
<reference evidence="1" key="2">
    <citation type="submission" date="2014-06" db="EMBL/GenBank/DDBJ databases">
        <title>Draft genome sequence of Clostridium spiroforme (DSM 1552).</title>
        <authorList>
            <person name="Sudarsanam P."/>
            <person name="Ley R."/>
            <person name="Guruge J."/>
            <person name="Turnbaugh P.J."/>
            <person name="Mahowald M."/>
            <person name="Liep D."/>
            <person name="Gordon J."/>
        </authorList>
    </citation>
    <scope>NUCLEOTIDE SEQUENCE</scope>
    <source>
        <strain evidence="1">DSM 1552</strain>
    </source>
</reference>